<dbReference type="PRINTS" id="PR00359">
    <property type="entry name" value="BP450"/>
</dbReference>
<dbReference type="PANTHER" id="PTHR46696:SF6">
    <property type="entry name" value="P450, PUTATIVE (EUROFUNG)-RELATED"/>
    <property type="match status" value="1"/>
</dbReference>
<evidence type="ECO:0000313" key="4">
    <source>
        <dbReference type="Proteomes" id="UP001500449"/>
    </source>
</evidence>
<dbReference type="InterPro" id="IPR001128">
    <property type="entry name" value="Cyt_P450"/>
</dbReference>
<evidence type="ECO:0000313" key="3">
    <source>
        <dbReference type="EMBL" id="GAA1871956.1"/>
    </source>
</evidence>
<dbReference type="InterPro" id="IPR036396">
    <property type="entry name" value="Cyt_P450_sf"/>
</dbReference>
<keyword evidence="4" id="KW-1185">Reference proteome</keyword>
<dbReference type="Gene3D" id="1.10.630.10">
    <property type="entry name" value="Cytochrome P450"/>
    <property type="match status" value="1"/>
</dbReference>
<sequence length="422" mass="47235">MTSHIDPVSREFDVDHHSEEFWESAPETFAMLREKCPVAHSSQHGGFWMLTTYDTVAEAARDDDRFSSYRDLDGSRPGYDGVSLPPSRRPTRTGMIELDPPEFTKYRRLLNASFSPQAVERLRPRILEITTAVLDVVIERGECELVKDVAGPITAAVTMDQLGIPADRGMRYSNTMHDLLSISPTSPGQAAAVAQVEELLGELREQVRLRRAAPQDDWISLLVTAEVDGAPIPDDIVVENAFLLVLGGVDTTSQLILHSLRYLHQNPELREDLREHPERLRNACEEFLRYFSPIQWFARTVTRDCEVDGVDLKAGERVLLCWGSGNHDAAHFEDPEVVNIDRSPNRHMAFGVGVHRCIGSHLARAQFEIVVGEILRRMPDYSVDEGETRPYPDRQVNGLVRMPASFTPGSREALVATEAGSA</sequence>
<dbReference type="SUPFAM" id="SSF48264">
    <property type="entry name" value="Cytochrome P450"/>
    <property type="match status" value="1"/>
</dbReference>
<dbReference type="Proteomes" id="UP001500449">
    <property type="component" value="Unassembled WGS sequence"/>
</dbReference>
<evidence type="ECO:0000256" key="2">
    <source>
        <dbReference type="RuleBase" id="RU000461"/>
    </source>
</evidence>
<keyword evidence="2" id="KW-0479">Metal-binding</keyword>
<dbReference type="PROSITE" id="PS00086">
    <property type="entry name" value="CYTOCHROME_P450"/>
    <property type="match status" value="1"/>
</dbReference>
<gene>
    <name evidence="3" type="ORF">GCM10009836_61050</name>
</gene>
<keyword evidence="2" id="KW-0408">Iron</keyword>
<dbReference type="EMBL" id="BAAAQK010000025">
    <property type="protein sequence ID" value="GAA1871956.1"/>
    <property type="molecule type" value="Genomic_DNA"/>
</dbReference>
<keyword evidence="2" id="KW-0503">Monooxygenase</keyword>
<comment type="similarity">
    <text evidence="1 2">Belongs to the cytochrome P450 family.</text>
</comment>
<proteinExistence type="inferred from homology"/>
<organism evidence="3 4">
    <name type="scientific">Pseudonocardia ailaonensis</name>
    <dbReference type="NCBI Taxonomy" id="367279"/>
    <lineage>
        <taxon>Bacteria</taxon>
        <taxon>Bacillati</taxon>
        <taxon>Actinomycetota</taxon>
        <taxon>Actinomycetes</taxon>
        <taxon>Pseudonocardiales</taxon>
        <taxon>Pseudonocardiaceae</taxon>
        <taxon>Pseudonocardia</taxon>
    </lineage>
</organism>
<dbReference type="RefSeq" id="WP_344424927.1">
    <property type="nucleotide sequence ID" value="NZ_BAAAQK010000025.1"/>
</dbReference>
<accession>A0ABN2NJG7</accession>
<name>A0ABN2NJG7_9PSEU</name>
<keyword evidence="2" id="KW-0349">Heme</keyword>
<keyword evidence="2" id="KW-0560">Oxidoreductase</keyword>
<evidence type="ECO:0000256" key="1">
    <source>
        <dbReference type="ARBA" id="ARBA00010617"/>
    </source>
</evidence>
<comment type="caution">
    <text evidence="3">The sequence shown here is derived from an EMBL/GenBank/DDBJ whole genome shotgun (WGS) entry which is preliminary data.</text>
</comment>
<protein>
    <submittedName>
        <fullName evidence="3">Cytochrome P450</fullName>
    </submittedName>
</protein>
<dbReference type="InterPro" id="IPR002397">
    <property type="entry name" value="Cyt_P450_B"/>
</dbReference>
<dbReference type="PANTHER" id="PTHR46696">
    <property type="entry name" value="P450, PUTATIVE (EUROFUNG)-RELATED"/>
    <property type="match status" value="1"/>
</dbReference>
<reference evidence="3 4" key="1">
    <citation type="journal article" date="2019" name="Int. J. Syst. Evol. Microbiol.">
        <title>The Global Catalogue of Microorganisms (GCM) 10K type strain sequencing project: providing services to taxonomists for standard genome sequencing and annotation.</title>
        <authorList>
            <consortium name="The Broad Institute Genomics Platform"/>
            <consortium name="The Broad Institute Genome Sequencing Center for Infectious Disease"/>
            <person name="Wu L."/>
            <person name="Ma J."/>
        </authorList>
    </citation>
    <scope>NUCLEOTIDE SEQUENCE [LARGE SCALE GENOMIC DNA]</scope>
    <source>
        <strain evidence="3 4">JCM 16009</strain>
    </source>
</reference>
<dbReference type="Pfam" id="PF00067">
    <property type="entry name" value="p450"/>
    <property type="match status" value="1"/>
</dbReference>
<dbReference type="InterPro" id="IPR017972">
    <property type="entry name" value="Cyt_P450_CS"/>
</dbReference>